<dbReference type="PANTHER" id="PTHR34273:SF2">
    <property type="entry name" value="METHYLTHIORIBOSE KINASE"/>
    <property type="match status" value="1"/>
</dbReference>
<comment type="similarity">
    <text evidence="1">Belongs to the methylthioribose kinase family.</text>
</comment>
<dbReference type="PANTHER" id="PTHR34273">
    <property type="entry name" value="METHYLTHIORIBOSE KINASE"/>
    <property type="match status" value="1"/>
</dbReference>
<dbReference type="Gene3D" id="3.30.200.20">
    <property type="entry name" value="Phosphorylase Kinase, domain 1"/>
    <property type="match status" value="1"/>
</dbReference>
<evidence type="ECO:0000256" key="1">
    <source>
        <dbReference type="ARBA" id="ARBA00010165"/>
    </source>
</evidence>
<dbReference type="InterPro" id="IPR008266">
    <property type="entry name" value="Tyr_kinase_AS"/>
</dbReference>
<keyword evidence="4 7" id="KW-0418">Kinase</keyword>
<dbReference type="AlphaFoldDB" id="A0A157ZGI1"/>
<organism evidence="7 8">
    <name type="scientific">Caballeronia pedi</name>
    <dbReference type="NCBI Taxonomy" id="1777141"/>
    <lineage>
        <taxon>Bacteria</taxon>
        <taxon>Pseudomonadati</taxon>
        <taxon>Pseudomonadota</taxon>
        <taxon>Betaproteobacteria</taxon>
        <taxon>Burkholderiales</taxon>
        <taxon>Burkholderiaceae</taxon>
        <taxon>Caballeronia</taxon>
    </lineage>
</organism>
<keyword evidence="3" id="KW-0547">Nucleotide-binding</keyword>
<dbReference type="InterPro" id="IPR002575">
    <property type="entry name" value="Aminoglycoside_PTrfase"/>
</dbReference>
<dbReference type="Proteomes" id="UP000054911">
    <property type="component" value="Unassembled WGS sequence"/>
</dbReference>
<keyword evidence="5" id="KW-0067">ATP-binding</keyword>
<dbReference type="Gene3D" id="3.90.1200.10">
    <property type="match status" value="1"/>
</dbReference>
<dbReference type="PROSITE" id="PS00109">
    <property type="entry name" value="PROTEIN_KINASE_TYR"/>
    <property type="match status" value="1"/>
</dbReference>
<dbReference type="GO" id="GO:0004672">
    <property type="term" value="F:protein kinase activity"/>
    <property type="evidence" value="ECO:0007669"/>
    <property type="project" value="InterPro"/>
</dbReference>
<dbReference type="STRING" id="1777141.AWB80_00777"/>
<dbReference type="GO" id="GO:0046522">
    <property type="term" value="F:S-methyl-5-thioribose kinase activity"/>
    <property type="evidence" value="ECO:0007669"/>
    <property type="project" value="UniProtKB-EC"/>
</dbReference>
<keyword evidence="8" id="KW-1185">Reference proteome</keyword>
<protein>
    <submittedName>
        <fullName evidence="7">Methylthioribose kinase</fullName>
        <ecNumber evidence="7">2.7.1.100</ecNumber>
    </submittedName>
</protein>
<evidence type="ECO:0000313" key="7">
    <source>
        <dbReference type="EMBL" id="SAK44586.1"/>
    </source>
</evidence>
<dbReference type="EMBL" id="FCOE02000002">
    <property type="protein sequence ID" value="SAK44586.1"/>
    <property type="molecule type" value="Genomic_DNA"/>
</dbReference>
<accession>A0A157ZGI1</accession>
<evidence type="ECO:0000256" key="3">
    <source>
        <dbReference type="ARBA" id="ARBA00022741"/>
    </source>
</evidence>
<evidence type="ECO:0000313" key="8">
    <source>
        <dbReference type="Proteomes" id="UP000054911"/>
    </source>
</evidence>
<dbReference type="Pfam" id="PF01636">
    <property type="entry name" value="APH"/>
    <property type="match status" value="1"/>
</dbReference>
<dbReference type="GO" id="GO:0005524">
    <property type="term" value="F:ATP binding"/>
    <property type="evidence" value="ECO:0007669"/>
    <property type="project" value="UniProtKB-KW"/>
</dbReference>
<evidence type="ECO:0000256" key="2">
    <source>
        <dbReference type="ARBA" id="ARBA00022679"/>
    </source>
</evidence>
<proteinExistence type="inferred from homology"/>
<evidence type="ECO:0000256" key="5">
    <source>
        <dbReference type="ARBA" id="ARBA00022840"/>
    </source>
</evidence>
<sequence>MRSNPRSEGAKLDHYIDLANDSSALAALVQRLGLADGDAAATATLTPLTGGVSSNIFRLDLGDETYCLKQALPKLKVAKDWLVPVERVYAEIGWLQTAGRIVPGHVPDVLGVDHETKSFVMTLLPSTCANWKRVLMEGHVDPAIAAQLGDVLGRIHAATAGDTEIAARFATDDIFHAIRLEPYLEESARQHPGVAAALRALIVRTAGAREALVHGDVSPKNILLGPRGPVLLDAECAWYGDPAFDVGFCLNHFLLKAARAPNALAALIASFEKLVAHYVPHIMWTKPDVLLGRVASLLPALLLARVDGKSPVEYLDENRRARVRIAAIELLGRPDSTLDDITTFWQREFSE</sequence>
<evidence type="ECO:0000259" key="6">
    <source>
        <dbReference type="Pfam" id="PF01636"/>
    </source>
</evidence>
<dbReference type="InterPro" id="IPR011009">
    <property type="entry name" value="Kinase-like_dom_sf"/>
</dbReference>
<dbReference type="EC" id="2.7.1.100" evidence="7"/>
<reference evidence="7" key="1">
    <citation type="submission" date="2016-01" db="EMBL/GenBank/DDBJ databases">
        <authorList>
            <person name="Peeters C."/>
        </authorList>
    </citation>
    <scope>NUCLEOTIDE SEQUENCE [LARGE SCALE GENOMIC DNA]</scope>
    <source>
        <strain evidence="7">LMG 29323</strain>
    </source>
</reference>
<gene>
    <name evidence="7" type="primary">mtnK_1</name>
    <name evidence="7" type="ORF">AWB80_00777</name>
</gene>
<feature type="domain" description="Aminoglycoside phosphotransferase" evidence="6">
    <location>
        <begin position="44"/>
        <end position="253"/>
    </location>
</feature>
<name>A0A157ZGI1_9BURK</name>
<keyword evidence="2 7" id="KW-0808">Transferase</keyword>
<dbReference type="SUPFAM" id="SSF56112">
    <property type="entry name" value="Protein kinase-like (PK-like)"/>
    <property type="match status" value="1"/>
</dbReference>
<comment type="caution">
    <text evidence="7">The sequence shown here is derived from an EMBL/GenBank/DDBJ whole genome shotgun (WGS) entry which is preliminary data.</text>
</comment>
<evidence type="ECO:0000256" key="4">
    <source>
        <dbReference type="ARBA" id="ARBA00022777"/>
    </source>
</evidence>